<accession>A0A0K9YL51</accession>
<proteinExistence type="predicted"/>
<keyword evidence="1" id="KW-1133">Transmembrane helix</keyword>
<keyword evidence="1" id="KW-0472">Membrane</keyword>
<keyword evidence="1" id="KW-0812">Transmembrane</keyword>
<evidence type="ECO:0000313" key="4">
    <source>
        <dbReference type="Proteomes" id="UP000036834"/>
    </source>
</evidence>
<reference evidence="2 5" key="3">
    <citation type="submission" date="2019-06" db="EMBL/GenBank/DDBJ databases">
        <title>Whole genome shotgun sequence of Brevibacillus reuszeri NBRC 15719.</title>
        <authorList>
            <person name="Hosoyama A."/>
            <person name="Uohara A."/>
            <person name="Ohji S."/>
            <person name="Ichikawa N."/>
        </authorList>
    </citation>
    <scope>NUCLEOTIDE SEQUENCE [LARGE SCALE GENOMIC DNA]</scope>
    <source>
        <strain evidence="2 5">NBRC 15719</strain>
    </source>
</reference>
<dbReference type="OrthoDB" id="109833at2"/>
<dbReference type="PATRIC" id="fig|54915.3.peg.5859"/>
<evidence type="ECO:0000313" key="3">
    <source>
        <dbReference type="EMBL" id="KNB68920.1"/>
    </source>
</evidence>
<feature type="transmembrane region" description="Helical" evidence="1">
    <location>
        <begin position="12"/>
        <end position="31"/>
    </location>
</feature>
<gene>
    <name evidence="3" type="ORF">ADS79_30815</name>
    <name evidence="2" type="ORF">BRE01_51300</name>
</gene>
<dbReference type="AlphaFoldDB" id="A0A0K9YL51"/>
<dbReference type="Proteomes" id="UP000036834">
    <property type="component" value="Unassembled WGS sequence"/>
</dbReference>
<name>A0A0K9YL51_9BACL</name>
<evidence type="ECO:0000313" key="2">
    <source>
        <dbReference type="EMBL" id="GED71428.1"/>
    </source>
</evidence>
<dbReference type="EMBL" id="LGIQ01000016">
    <property type="protein sequence ID" value="KNB68920.1"/>
    <property type="molecule type" value="Genomic_DNA"/>
</dbReference>
<dbReference type="EMBL" id="BJON01000021">
    <property type="protein sequence ID" value="GED71428.1"/>
    <property type="molecule type" value="Genomic_DNA"/>
</dbReference>
<reference evidence="3" key="2">
    <citation type="submission" date="2015-07" db="EMBL/GenBank/DDBJ databases">
        <title>MeaNS - Measles Nucleotide Surveillance Program.</title>
        <authorList>
            <person name="Tran T."/>
            <person name="Druce J."/>
        </authorList>
    </citation>
    <scope>NUCLEOTIDE SEQUENCE</scope>
    <source>
        <strain evidence="3">DSM 9887</strain>
    </source>
</reference>
<organism evidence="3 4">
    <name type="scientific">Brevibacillus reuszeri</name>
    <dbReference type="NCBI Taxonomy" id="54915"/>
    <lineage>
        <taxon>Bacteria</taxon>
        <taxon>Bacillati</taxon>
        <taxon>Bacillota</taxon>
        <taxon>Bacilli</taxon>
        <taxon>Bacillales</taxon>
        <taxon>Paenibacillaceae</taxon>
        <taxon>Brevibacillus</taxon>
    </lineage>
</organism>
<protein>
    <submittedName>
        <fullName evidence="3">Uncharacterized protein</fullName>
    </submittedName>
</protein>
<comment type="caution">
    <text evidence="3">The sequence shown here is derived from an EMBL/GenBank/DDBJ whole genome shotgun (WGS) entry which is preliminary data.</text>
</comment>
<evidence type="ECO:0000313" key="5">
    <source>
        <dbReference type="Proteomes" id="UP000319578"/>
    </source>
</evidence>
<dbReference type="Proteomes" id="UP000319578">
    <property type="component" value="Unassembled WGS sequence"/>
</dbReference>
<feature type="transmembrane region" description="Helical" evidence="1">
    <location>
        <begin position="67"/>
        <end position="89"/>
    </location>
</feature>
<dbReference type="STRING" id="54915.ADS79_30815"/>
<keyword evidence="5" id="KW-1185">Reference proteome</keyword>
<dbReference type="RefSeq" id="WP_049742300.1">
    <property type="nucleotide sequence ID" value="NZ_BJON01000021.1"/>
</dbReference>
<reference evidence="4" key="1">
    <citation type="submission" date="2015-07" db="EMBL/GenBank/DDBJ databases">
        <title>Genome sequencing project for genomic taxonomy and phylogenomics of Bacillus-like bacteria.</title>
        <authorList>
            <person name="Liu B."/>
            <person name="Wang J."/>
            <person name="Zhu Y."/>
            <person name="Liu G."/>
            <person name="Chen Q."/>
            <person name="Chen Z."/>
            <person name="Lan J."/>
            <person name="Che J."/>
            <person name="Ge C."/>
            <person name="Shi H."/>
            <person name="Pan Z."/>
            <person name="Liu X."/>
        </authorList>
    </citation>
    <scope>NUCLEOTIDE SEQUENCE [LARGE SCALE GENOMIC DNA]</scope>
    <source>
        <strain evidence="4">DSM 9887</strain>
    </source>
</reference>
<sequence>MWQGWPIERVLILFAGLAFALIAVQVTLFHARQNFRHWAMWVPVLELPVFAVTAIVLSFMNAGWLRWVFALMMVIGFAGGVYGAYLHAAGVRQRVGGYSQSQNFLVGPPIILPLLITAMSALGLLALFWG</sequence>
<feature type="transmembrane region" description="Helical" evidence="1">
    <location>
        <begin position="110"/>
        <end position="129"/>
    </location>
</feature>
<evidence type="ECO:0000256" key="1">
    <source>
        <dbReference type="SAM" id="Phobius"/>
    </source>
</evidence>
<feature type="transmembrane region" description="Helical" evidence="1">
    <location>
        <begin position="38"/>
        <end position="61"/>
    </location>
</feature>